<dbReference type="PRINTS" id="PR00344">
    <property type="entry name" value="BCTRLSENSOR"/>
</dbReference>
<name>A0A372JQ11_9ACTN</name>
<evidence type="ECO:0000256" key="11">
    <source>
        <dbReference type="SAM" id="MobiDB-lite"/>
    </source>
</evidence>
<gene>
    <name evidence="15" type="ORF">DZF91_08220</name>
</gene>
<keyword evidence="4" id="KW-0597">Phosphoprotein</keyword>
<evidence type="ECO:0000256" key="8">
    <source>
        <dbReference type="ARBA" id="ARBA00022989"/>
    </source>
</evidence>
<dbReference type="PANTHER" id="PTHR45436">
    <property type="entry name" value="SENSOR HISTIDINE KINASE YKOH"/>
    <property type="match status" value="1"/>
</dbReference>
<keyword evidence="10 12" id="KW-0472">Membrane</keyword>
<evidence type="ECO:0000256" key="12">
    <source>
        <dbReference type="SAM" id="Phobius"/>
    </source>
</evidence>
<dbReference type="Gene3D" id="1.10.287.130">
    <property type="match status" value="1"/>
</dbReference>
<evidence type="ECO:0000256" key="7">
    <source>
        <dbReference type="ARBA" id="ARBA00022777"/>
    </source>
</evidence>
<dbReference type="InterPro" id="IPR050428">
    <property type="entry name" value="TCS_sensor_his_kinase"/>
</dbReference>
<dbReference type="InterPro" id="IPR004358">
    <property type="entry name" value="Sig_transdc_His_kin-like_C"/>
</dbReference>
<evidence type="ECO:0000256" key="5">
    <source>
        <dbReference type="ARBA" id="ARBA00022679"/>
    </source>
</evidence>
<comment type="subcellular location">
    <subcellularLocation>
        <location evidence="2">Cell membrane</location>
    </subcellularLocation>
</comment>
<dbReference type="Pfam" id="PF00512">
    <property type="entry name" value="HisKA"/>
    <property type="match status" value="1"/>
</dbReference>
<dbReference type="InterPro" id="IPR003660">
    <property type="entry name" value="HAMP_dom"/>
</dbReference>
<dbReference type="InterPro" id="IPR036097">
    <property type="entry name" value="HisK_dim/P_sf"/>
</dbReference>
<evidence type="ECO:0000259" key="13">
    <source>
        <dbReference type="PROSITE" id="PS50109"/>
    </source>
</evidence>
<dbReference type="EC" id="2.7.13.3" evidence="3"/>
<dbReference type="Pfam" id="PF02518">
    <property type="entry name" value="HATPase_c"/>
    <property type="match status" value="1"/>
</dbReference>
<dbReference type="Gene3D" id="3.30.565.10">
    <property type="entry name" value="Histidine kinase-like ATPase, C-terminal domain"/>
    <property type="match status" value="1"/>
</dbReference>
<dbReference type="Pfam" id="PF00672">
    <property type="entry name" value="HAMP"/>
    <property type="match status" value="1"/>
</dbReference>
<dbReference type="GO" id="GO:0005886">
    <property type="term" value="C:plasma membrane"/>
    <property type="evidence" value="ECO:0007669"/>
    <property type="project" value="UniProtKB-SubCell"/>
</dbReference>
<evidence type="ECO:0000256" key="4">
    <source>
        <dbReference type="ARBA" id="ARBA00022553"/>
    </source>
</evidence>
<dbReference type="GO" id="GO:0000155">
    <property type="term" value="F:phosphorelay sensor kinase activity"/>
    <property type="evidence" value="ECO:0007669"/>
    <property type="project" value="InterPro"/>
</dbReference>
<reference evidence="15 16" key="1">
    <citation type="submission" date="2018-08" db="EMBL/GenBank/DDBJ databases">
        <title>Actinomadura jelena sp. nov., a novel Actinomycete isolated from soil in Chad.</title>
        <authorList>
            <person name="Shi L."/>
        </authorList>
    </citation>
    <scope>NUCLEOTIDE SEQUENCE [LARGE SCALE GENOMIC DNA]</scope>
    <source>
        <strain evidence="15 16">NEAU-G17</strain>
    </source>
</reference>
<dbReference type="SUPFAM" id="SSF55874">
    <property type="entry name" value="ATPase domain of HSP90 chaperone/DNA topoisomerase II/histidine kinase"/>
    <property type="match status" value="1"/>
</dbReference>
<feature type="transmembrane region" description="Helical" evidence="12">
    <location>
        <begin position="21"/>
        <end position="47"/>
    </location>
</feature>
<dbReference type="PROSITE" id="PS50885">
    <property type="entry name" value="HAMP"/>
    <property type="match status" value="1"/>
</dbReference>
<dbReference type="OrthoDB" id="3224230at2"/>
<dbReference type="InterPro" id="IPR003661">
    <property type="entry name" value="HisK_dim/P_dom"/>
</dbReference>
<feature type="region of interest" description="Disordered" evidence="11">
    <location>
        <begin position="322"/>
        <end position="344"/>
    </location>
</feature>
<dbReference type="RefSeq" id="WP_147341057.1">
    <property type="nucleotide sequence ID" value="NZ_QURH01000156.1"/>
</dbReference>
<evidence type="ECO:0000313" key="16">
    <source>
        <dbReference type="Proteomes" id="UP000261811"/>
    </source>
</evidence>
<keyword evidence="16" id="KW-1185">Reference proteome</keyword>
<comment type="catalytic activity">
    <reaction evidence="1">
        <text>ATP + protein L-histidine = ADP + protein N-phospho-L-histidine.</text>
        <dbReference type="EC" id="2.7.13.3"/>
    </reaction>
</comment>
<dbReference type="CDD" id="cd06225">
    <property type="entry name" value="HAMP"/>
    <property type="match status" value="1"/>
</dbReference>
<dbReference type="SUPFAM" id="SSF47384">
    <property type="entry name" value="Homodimeric domain of signal transducing histidine kinase"/>
    <property type="match status" value="1"/>
</dbReference>
<evidence type="ECO:0000313" key="15">
    <source>
        <dbReference type="EMBL" id="RFU42125.1"/>
    </source>
</evidence>
<evidence type="ECO:0000256" key="6">
    <source>
        <dbReference type="ARBA" id="ARBA00022692"/>
    </source>
</evidence>
<organism evidence="15 16">
    <name type="scientific">Actinomadura logoneensis</name>
    <dbReference type="NCBI Taxonomy" id="2293572"/>
    <lineage>
        <taxon>Bacteria</taxon>
        <taxon>Bacillati</taxon>
        <taxon>Actinomycetota</taxon>
        <taxon>Actinomycetes</taxon>
        <taxon>Streptosporangiales</taxon>
        <taxon>Thermomonosporaceae</taxon>
        <taxon>Actinomadura</taxon>
    </lineage>
</organism>
<feature type="domain" description="Histidine kinase" evidence="13">
    <location>
        <begin position="109"/>
        <end position="323"/>
    </location>
</feature>
<comment type="caution">
    <text evidence="15">The sequence shown here is derived from an EMBL/GenBank/DDBJ whole genome shotgun (WGS) entry which is preliminary data.</text>
</comment>
<dbReference type="Proteomes" id="UP000261811">
    <property type="component" value="Unassembled WGS sequence"/>
</dbReference>
<dbReference type="PANTHER" id="PTHR45436:SF8">
    <property type="entry name" value="HISTIDINE KINASE"/>
    <property type="match status" value="1"/>
</dbReference>
<accession>A0A372JQ11</accession>
<evidence type="ECO:0000256" key="10">
    <source>
        <dbReference type="ARBA" id="ARBA00023136"/>
    </source>
</evidence>
<dbReference type="SUPFAM" id="SSF158472">
    <property type="entry name" value="HAMP domain-like"/>
    <property type="match status" value="1"/>
</dbReference>
<dbReference type="InterPro" id="IPR003594">
    <property type="entry name" value="HATPase_dom"/>
</dbReference>
<dbReference type="SMART" id="SM00388">
    <property type="entry name" value="HisKA"/>
    <property type="match status" value="1"/>
</dbReference>
<keyword evidence="7 15" id="KW-0418">Kinase</keyword>
<evidence type="ECO:0000259" key="14">
    <source>
        <dbReference type="PROSITE" id="PS50885"/>
    </source>
</evidence>
<keyword evidence="6 12" id="KW-0812">Transmembrane</keyword>
<keyword evidence="9" id="KW-0902">Two-component regulatory system</keyword>
<dbReference type="EMBL" id="QURH01000156">
    <property type="protein sequence ID" value="RFU42125.1"/>
    <property type="molecule type" value="Genomic_DNA"/>
</dbReference>
<keyword evidence="8 12" id="KW-1133">Transmembrane helix</keyword>
<proteinExistence type="predicted"/>
<evidence type="ECO:0000256" key="9">
    <source>
        <dbReference type="ARBA" id="ARBA00023012"/>
    </source>
</evidence>
<dbReference type="InterPro" id="IPR005467">
    <property type="entry name" value="His_kinase_dom"/>
</dbReference>
<evidence type="ECO:0000256" key="2">
    <source>
        <dbReference type="ARBA" id="ARBA00004236"/>
    </source>
</evidence>
<keyword evidence="5" id="KW-0808">Transferase</keyword>
<sequence>RAAEIARRGEEAARAQRARELRALLVQSGTALGITTVISLGVGWVVAGRVLRRLRRVTAAARTISAGNLHERLALDGPRDELKELGDTFDGLLARLEGTFLAQRRFIAHVSHELRTPMTRQRTLAQVALADPDATVESLRTAHERVLAAGAQQEQLLLALLTLARGQAGISRREPFDLAGLTGDAVLNRSQEARRLDVTVRTDLAAAPASGDARLAERMVTNLVDNALRHNVPGGLVEVTAATRDGAAELTVANTGRVIPEPAVEQLFEPFERLGAEKAGRAEGLGLGLSIVQAIADAHDAAVLARPRPGGGLVVTVTFPPPGSPAPCGAGAGEPVRHAGKRPR</sequence>
<dbReference type="Gene3D" id="6.10.340.10">
    <property type="match status" value="1"/>
</dbReference>
<dbReference type="SMART" id="SM00387">
    <property type="entry name" value="HATPase_c"/>
    <property type="match status" value="1"/>
</dbReference>
<dbReference type="SMART" id="SM00304">
    <property type="entry name" value="HAMP"/>
    <property type="match status" value="1"/>
</dbReference>
<protein>
    <recommendedName>
        <fullName evidence="3">histidine kinase</fullName>
        <ecNumber evidence="3">2.7.13.3</ecNumber>
    </recommendedName>
</protein>
<feature type="non-terminal residue" evidence="15">
    <location>
        <position position="1"/>
    </location>
</feature>
<dbReference type="CDD" id="cd00082">
    <property type="entry name" value="HisKA"/>
    <property type="match status" value="1"/>
</dbReference>
<dbReference type="AlphaFoldDB" id="A0A372JQ11"/>
<evidence type="ECO:0000256" key="1">
    <source>
        <dbReference type="ARBA" id="ARBA00000085"/>
    </source>
</evidence>
<dbReference type="InterPro" id="IPR036890">
    <property type="entry name" value="HATPase_C_sf"/>
</dbReference>
<feature type="domain" description="HAMP" evidence="14">
    <location>
        <begin position="48"/>
        <end position="101"/>
    </location>
</feature>
<dbReference type="PROSITE" id="PS50109">
    <property type="entry name" value="HIS_KIN"/>
    <property type="match status" value="1"/>
</dbReference>
<evidence type="ECO:0000256" key="3">
    <source>
        <dbReference type="ARBA" id="ARBA00012438"/>
    </source>
</evidence>